<accession>A0ABP8EZJ2</accession>
<dbReference type="InterPro" id="IPR037401">
    <property type="entry name" value="SnoaL-like"/>
</dbReference>
<dbReference type="SUPFAM" id="SSF88946">
    <property type="entry name" value="Sigma2 domain of RNA polymerase sigma factors"/>
    <property type="match status" value="1"/>
</dbReference>
<dbReference type="InterPro" id="IPR013325">
    <property type="entry name" value="RNA_pol_sigma_r2"/>
</dbReference>
<comment type="subunit">
    <text evidence="2">Interacts transiently with the RNA polymerase catalytic core formed by RpoA, RpoB, RpoC and RpoZ (2 alpha, 1 beta, 1 beta' and 1 omega subunit) to form the RNA polymerase holoenzyme that can initiate transcription.</text>
</comment>
<evidence type="ECO:0000259" key="9">
    <source>
        <dbReference type="Pfam" id="PF12680"/>
    </source>
</evidence>
<dbReference type="Pfam" id="PF12680">
    <property type="entry name" value="SnoaL_2"/>
    <property type="match status" value="1"/>
</dbReference>
<protein>
    <submittedName>
        <fullName evidence="10">RNA polymerase sigma factor SigJ</fullName>
    </submittedName>
</protein>
<sequence length="302" mass="33297">MSDVAEAFESQRPRLFWLAYRLLGSASEAEDAVQDAYLRLHTADAEAIESLPAWLTTAVTNLCLNRLTSARARREVYPGPWLPEPVLTDDRALGPLDTAEQRESISIALLSLMERLSPTERAAFVLREAFAYSHSEIAEILQTSEANARQLYRRARQRLGEPRQRFQPDRAQWRRLVDRFFSAARAGDVAGLVEILTDNVTSTADGGGKVAAARRPISGRDRVASYMARAFGRNIPRLGLRLDVAEVNGEPAILAFDGETLTGVLSFEIIGDQIAALRAMANPDKLRFLAEQLSHPAGLPGS</sequence>
<dbReference type="Pfam" id="PF04542">
    <property type="entry name" value="Sigma70_r2"/>
    <property type="match status" value="1"/>
</dbReference>
<dbReference type="Pfam" id="PF08281">
    <property type="entry name" value="Sigma70_r4_2"/>
    <property type="match status" value="1"/>
</dbReference>
<dbReference type="InterPro" id="IPR036388">
    <property type="entry name" value="WH-like_DNA-bd_sf"/>
</dbReference>
<dbReference type="InterPro" id="IPR007627">
    <property type="entry name" value="RNA_pol_sigma70_r2"/>
</dbReference>
<keyword evidence="11" id="KW-1185">Reference proteome</keyword>
<dbReference type="PANTHER" id="PTHR30173">
    <property type="entry name" value="SIGMA 19 FACTOR"/>
    <property type="match status" value="1"/>
</dbReference>
<dbReference type="InterPro" id="IPR052704">
    <property type="entry name" value="ECF_Sigma-70_Domain"/>
</dbReference>
<dbReference type="SUPFAM" id="SSF88659">
    <property type="entry name" value="Sigma3 and sigma4 domains of RNA polymerase sigma factors"/>
    <property type="match status" value="1"/>
</dbReference>
<dbReference type="InterPro" id="IPR013249">
    <property type="entry name" value="RNA_pol_sigma70_r4_t2"/>
</dbReference>
<evidence type="ECO:0000313" key="11">
    <source>
        <dbReference type="Proteomes" id="UP001501417"/>
    </source>
</evidence>
<evidence type="ECO:0000256" key="4">
    <source>
        <dbReference type="ARBA" id="ARBA00023082"/>
    </source>
</evidence>
<dbReference type="Gene3D" id="1.10.10.10">
    <property type="entry name" value="Winged helix-like DNA-binding domain superfamily/Winged helix DNA-binding domain"/>
    <property type="match status" value="1"/>
</dbReference>
<proteinExistence type="inferred from homology"/>
<dbReference type="Gene3D" id="1.10.1740.10">
    <property type="match status" value="1"/>
</dbReference>
<feature type="domain" description="RNA polymerase sigma-70 region 2" evidence="7">
    <location>
        <begin position="8"/>
        <end position="71"/>
    </location>
</feature>
<keyword evidence="3" id="KW-0805">Transcription regulation</keyword>
<dbReference type="InterPro" id="IPR013324">
    <property type="entry name" value="RNA_pol_sigma_r3/r4-like"/>
</dbReference>
<evidence type="ECO:0000256" key="6">
    <source>
        <dbReference type="ARBA" id="ARBA00023163"/>
    </source>
</evidence>
<name>A0ABP8EZJ2_9MYCO</name>
<feature type="domain" description="RNA polymerase sigma factor 70 region 4 type 2" evidence="8">
    <location>
        <begin position="108"/>
        <end position="159"/>
    </location>
</feature>
<evidence type="ECO:0000256" key="5">
    <source>
        <dbReference type="ARBA" id="ARBA00023125"/>
    </source>
</evidence>
<dbReference type="Gene3D" id="3.10.450.50">
    <property type="match status" value="1"/>
</dbReference>
<dbReference type="InterPro" id="IPR014303">
    <property type="entry name" value="RNA_pol_sigma-70_ECF"/>
</dbReference>
<comment type="caution">
    <text evidence="10">The sequence shown here is derived from an EMBL/GenBank/DDBJ whole genome shotgun (WGS) entry which is preliminary data.</text>
</comment>
<dbReference type="InterPro" id="IPR014284">
    <property type="entry name" value="RNA_pol_sigma-70_dom"/>
</dbReference>
<evidence type="ECO:0000259" key="8">
    <source>
        <dbReference type="Pfam" id="PF08281"/>
    </source>
</evidence>
<gene>
    <name evidence="10" type="primary">sigJ_2</name>
    <name evidence="10" type="ORF">GCM10023161_33490</name>
</gene>
<dbReference type="Proteomes" id="UP001501417">
    <property type="component" value="Unassembled WGS sequence"/>
</dbReference>
<organism evidence="10 11">
    <name type="scientific">Mycobacterium paraffinicum</name>
    <dbReference type="NCBI Taxonomy" id="53378"/>
    <lineage>
        <taxon>Bacteria</taxon>
        <taxon>Bacillati</taxon>
        <taxon>Actinomycetota</taxon>
        <taxon>Actinomycetes</taxon>
        <taxon>Mycobacteriales</taxon>
        <taxon>Mycobacteriaceae</taxon>
        <taxon>Mycobacterium</taxon>
    </lineage>
</organism>
<dbReference type="NCBIfam" id="TIGR02937">
    <property type="entry name" value="sigma70-ECF"/>
    <property type="match status" value="1"/>
</dbReference>
<reference evidence="11" key="1">
    <citation type="journal article" date="2019" name="Int. J. Syst. Evol. Microbiol.">
        <title>The Global Catalogue of Microorganisms (GCM) 10K type strain sequencing project: providing services to taxonomists for standard genome sequencing and annotation.</title>
        <authorList>
            <consortium name="The Broad Institute Genomics Platform"/>
            <consortium name="The Broad Institute Genome Sequencing Center for Infectious Disease"/>
            <person name="Wu L."/>
            <person name="Ma J."/>
        </authorList>
    </citation>
    <scope>NUCLEOTIDE SEQUENCE [LARGE SCALE GENOMIC DNA]</scope>
    <source>
        <strain evidence="11">JCM 17782</strain>
    </source>
</reference>
<dbReference type="NCBIfam" id="TIGR02957">
    <property type="entry name" value="SigX4"/>
    <property type="match status" value="1"/>
</dbReference>
<keyword evidence="5" id="KW-0238">DNA-binding</keyword>
<keyword evidence="6" id="KW-0804">Transcription</keyword>
<evidence type="ECO:0000313" key="10">
    <source>
        <dbReference type="EMBL" id="GAA4289898.1"/>
    </source>
</evidence>
<dbReference type="InterPro" id="IPR032710">
    <property type="entry name" value="NTF2-like_dom_sf"/>
</dbReference>
<keyword evidence="4" id="KW-0731">Sigma factor</keyword>
<dbReference type="SUPFAM" id="SSF54427">
    <property type="entry name" value="NTF2-like"/>
    <property type="match status" value="1"/>
</dbReference>
<evidence type="ECO:0000259" key="7">
    <source>
        <dbReference type="Pfam" id="PF04542"/>
    </source>
</evidence>
<evidence type="ECO:0000256" key="1">
    <source>
        <dbReference type="ARBA" id="ARBA00010641"/>
    </source>
</evidence>
<dbReference type="RefSeq" id="WP_264037001.1">
    <property type="nucleotide sequence ID" value="NZ_BAABGF010000039.1"/>
</dbReference>
<comment type="similarity">
    <text evidence="1">Belongs to the sigma-70 factor family. ECF subfamily.</text>
</comment>
<dbReference type="EMBL" id="BAABGF010000039">
    <property type="protein sequence ID" value="GAA4289898.1"/>
    <property type="molecule type" value="Genomic_DNA"/>
</dbReference>
<dbReference type="NCBIfam" id="NF007214">
    <property type="entry name" value="PRK09636.1"/>
    <property type="match status" value="1"/>
</dbReference>
<evidence type="ECO:0000256" key="2">
    <source>
        <dbReference type="ARBA" id="ARBA00011344"/>
    </source>
</evidence>
<feature type="domain" description="SnoaL-like" evidence="9">
    <location>
        <begin position="177"/>
        <end position="259"/>
    </location>
</feature>
<evidence type="ECO:0000256" key="3">
    <source>
        <dbReference type="ARBA" id="ARBA00023015"/>
    </source>
</evidence>
<dbReference type="CDD" id="cd06171">
    <property type="entry name" value="Sigma70_r4"/>
    <property type="match status" value="1"/>
</dbReference>
<dbReference type="PANTHER" id="PTHR30173:SF36">
    <property type="entry name" value="ECF RNA POLYMERASE SIGMA FACTOR SIGJ"/>
    <property type="match status" value="1"/>
</dbReference>